<dbReference type="AlphaFoldDB" id="A0A9P7DXM3"/>
<comment type="caution">
    <text evidence="2">The sequence shown here is derived from an EMBL/GenBank/DDBJ whole genome shotgun (WGS) entry which is preliminary data.</text>
</comment>
<keyword evidence="4" id="KW-1185">Reference proteome</keyword>
<dbReference type="EMBL" id="JABBWG010000004">
    <property type="protein sequence ID" value="KAG1823964.1"/>
    <property type="molecule type" value="Genomic_DNA"/>
</dbReference>
<feature type="signal peptide" evidence="1">
    <location>
        <begin position="1"/>
        <end position="23"/>
    </location>
</feature>
<proteinExistence type="predicted"/>
<dbReference type="GeneID" id="64628651"/>
<evidence type="ECO:0000313" key="3">
    <source>
        <dbReference type="EMBL" id="KAG1823964.1"/>
    </source>
</evidence>
<accession>A0A9P7DXM3</accession>
<gene>
    <name evidence="3" type="ORF">BJ212DRAFT_1327448</name>
    <name evidence="2" type="ORF">BJ212DRAFT_1389991</name>
</gene>
<feature type="chain" id="PRO_5040711290" evidence="1">
    <location>
        <begin position="24"/>
        <end position="59"/>
    </location>
</feature>
<name>A0A9P7DXM3_9AGAM</name>
<evidence type="ECO:0000313" key="2">
    <source>
        <dbReference type="EMBL" id="KAG1805928.1"/>
    </source>
</evidence>
<organism evidence="2 4">
    <name type="scientific">Suillus subaureus</name>
    <dbReference type="NCBI Taxonomy" id="48587"/>
    <lineage>
        <taxon>Eukaryota</taxon>
        <taxon>Fungi</taxon>
        <taxon>Dikarya</taxon>
        <taxon>Basidiomycota</taxon>
        <taxon>Agaricomycotina</taxon>
        <taxon>Agaricomycetes</taxon>
        <taxon>Agaricomycetidae</taxon>
        <taxon>Boletales</taxon>
        <taxon>Suillineae</taxon>
        <taxon>Suillaceae</taxon>
        <taxon>Suillus</taxon>
    </lineage>
</organism>
<sequence>MSLLKIPFILVSAIGIHISFTSPSPPPSSKEKVVPSSLEFFVGWLLKLRSTELLRVGCS</sequence>
<evidence type="ECO:0000256" key="1">
    <source>
        <dbReference type="SAM" id="SignalP"/>
    </source>
</evidence>
<evidence type="ECO:0000313" key="4">
    <source>
        <dbReference type="Proteomes" id="UP000807769"/>
    </source>
</evidence>
<dbReference type="Proteomes" id="UP000807769">
    <property type="component" value="Unassembled WGS sequence"/>
</dbReference>
<dbReference type="EMBL" id="JABBWG010000049">
    <property type="protein sequence ID" value="KAG1805928.1"/>
    <property type="molecule type" value="Genomic_DNA"/>
</dbReference>
<protein>
    <submittedName>
        <fullName evidence="2">Uncharacterized protein</fullName>
    </submittedName>
</protein>
<keyword evidence="1" id="KW-0732">Signal</keyword>
<reference evidence="2" key="1">
    <citation type="journal article" date="2020" name="New Phytol.">
        <title>Comparative genomics reveals dynamic genome evolution in host specialist ectomycorrhizal fungi.</title>
        <authorList>
            <person name="Lofgren L.A."/>
            <person name="Nguyen N.H."/>
            <person name="Vilgalys R."/>
            <person name="Ruytinx J."/>
            <person name="Liao H.L."/>
            <person name="Branco S."/>
            <person name="Kuo A."/>
            <person name="LaButti K."/>
            <person name="Lipzen A."/>
            <person name="Andreopoulos W."/>
            <person name="Pangilinan J."/>
            <person name="Riley R."/>
            <person name="Hundley H."/>
            <person name="Na H."/>
            <person name="Barry K."/>
            <person name="Grigoriev I.V."/>
            <person name="Stajich J.E."/>
            <person name="Kennedy P.G."/>
        </authorList>
    </citation>
    <scope>NUCLEOTIDE SEQUENCE</scope>
    <source>
        <strain evidence="2">MN1</strain>
    </source>
</reference>
<dbReference type="RefSeq" id="XP_041198024.1">
    <property type="nucleotide sequence ID" value="XM_041334634.1"/>
</dbReference>